<dbReference type="PANTHER" id="PTHR33154:SF18">
    <property type="entry name" value="ARSENICAL RESISTANCE OPERON REPRESSOR"/>
    <property type="match status" value="1"/>
</dbReference>
<dbReference type="PROSITE" id="PS50987">
    <property type="entry name" value="HTH_ARSR_2"/>
    <property type="match status" value="1"/>
</dbReference>
<dbReference type="GO" id="GO:0003677">
    <property type="term" value="F:DNA binding"/>
    <property type="evidence" value="ECO:0007669"/>
    <property type="project" value="UniProtKB-KW"/>
</dbReference>
<evidence type="ECO:0000256" key="3">
    <source>
        <dbReference type="ARBA" id="ARBA00023163"/>
    </source>
</evidence>
<keyword evidence="6" id="KW-1185">Reference proteome</keyword>
<dbReference type="AlphaFoldDB" id="A0A0G3GM00"/>
<dbReference type="Pfam" id="PF01022">
    <property type="entry name" value="HTH_5"/>
    <property type="match status" value="1"/>
</dbReference>
<dbReference type="PATRIC" id="fig|1050174.4.peg.347"/>
<dbReference type="EMBL" id="CP011541">
    <property type="protein sequence ID" value="AKK02226.1"/>
    <property type="molecule type" value="Genomic_DNA"/>
</dbReference>
<sequence>MVNVILISRRGSYIDCMTFNLPIEDADACCPAVMLPADATKVVELLKSVADSTRLRLLFLVAERGCENVCGCDLAEAMGVSAPTITHHMKKLTAVGLVERVQQGKWAHYTINIELFQIVKNLVDSVYQPIALDAA</sequence>
<dbReference type="InterPro" id="IPR036390">
    <property type="entry name" value="WH_DNA-bd_sf"/>
</dbReference>
<proteinExistence type="predicted"/>
<dbReference type="InterPro" id="IPR001845">
    <property type="entry name" value="HTH_ArsR_DNA-bd_dom"/>
</dbReference>
<dbReference type="NCBIfam" id="NF033788">
    <property type="entry name" value="HTH_metalloreg"/>
    <property type="match status" value="1"/>
</dbReference>
<keyword evidence="2" id="KW-0238">DNA-binding</keyword>
<protein>
    <submittedName>
        <fullName evidence="5">Putative transcriptional regulator</fullName>
    </submittedName>
</protein>
<dbReference type="Proteomes" id="UP000035368">
    <property type="component" value="Chromosome"/>
</dbReference>
<dbReference type="SMART" id="SM00418">
    <property type="entry name" value="HTH_ARSR"/>
    <property type="match status" value="1"/>
</dbReference>
<dbReference type="STRING" id="1050174.CEPID_01705"/>
<dbReference type="KEGG" id="cei:CEPID_01705"/>
<dbReference type="Gene3D" id="1.10.10.10">
    <property type="entry name" value="Winged helix-like DNA-binding domain superfamily/Winged helix DNA-binding domain"/>
    <property type="match status" value="1"/>
</dbReference>
<dbReference type="PRINTS" id="PR00778">
    <property type="entry name" value="HTHARSR"/>
</dbReference>
<evidence type="ECO:0000256" key="2">
    <source>
        <dbReference type="ARBA" id="ARBA00023125"/>
    </source>
</evidence>
<dbReference type="GO" id="GO:0003700">
    <property type="term" value="F:DNA-binding transcription factor activity"/>
    <property type="evidence" value="ECO:0007669"/>
    <property type="project" value="InterPro"/>
</dbReference>
<evidence type="ECO:0000313" key="6">
    <source>
        <dbReference type="Proteomes" id="UP000035368"/>
    </source>
</evidence>
<keyword evidence="3" id="KW-0804">Transcription</keyword>
<feature type="domain" description="HTH arsR-type" evidence="4">
    <location>
        <begin position="34"/>
        <end position="130"/>
    </location>
</feature>
<dbReference type="InterPro" id="IPR051081">
    <property type="entry name" value="HTH_MetalResp_TranReg"/>
</dbReference>
<evidence type="ECO:0000313" key="5">
    <source>
        <dbReference type="EMBL" id="AKK02226.1"/>
    </source>
</evidence>
<evidence type="ECO:0000259" key="4">
    <source>
        <dbReference type="PROSITE" id="PS50987"/>
    </source>
</evidence>
<keyword evidence="1" id="KW-0805">Transcription regulation</keyword>
<dbReference type="PANTHER" id="PTHR33154">
    <property type="entry name" value="TRANSCRIPTIONAL REGULATOR, ARSR FAMILY"/>
    <property type="match status" value="1"/>
</dbReference>
<organism evidence="5 6">
    <name type="scientific">Corynebacterium epidermidicanis</name>
    <dbReference type="NCBI Taxonomy" id="1050174"/>
    <lineage>
        <taxon>Bacteria</taxon>
        <taxon>Bacillati</taxon>
        <taxon>Actinomycetota</taxon>
        <taxon>Actinomycetes</taxon>
        <taxon>Mycobacteriales</taxon>
        <taxon>Corynebacteriaceae</taxon>
        <taxon>Corynebacterium</taxon>
    </lineage>
</organism>
<accession>A0A0G3GM00</accession>
<name>A0A0G3GM00_9CORY</name>
<dbReference type="InterPro" id="IPR011991">
    <property type="entry name" value="ArsR-like_HTH"/>
</dbReference>
<evidence type="ECO:0000256" key="1">
    <source>
        <dbReference type="ARBA" id="ARBA00023015"/>
    </source>
</evidence>
<dbReference type="SUPFAM" id="SSF46785">
    <property type="entry name" value="Winged helix' DNA-binding domain"/>
    <property type="match status" value="1"/>
</dbReference>
<reference evidence="5 6" key="1">
    <citation type="submission" date="2015-05" db="EMBL/GenBank/DDBJ databases">
        <title>Complete genome sequence of Corynebacterium epidermidicanis DSM 45586, isolated from the skin of a dog suffering from pruritus.</title>
        <authorList>
            <person name="Ruckert C."/>
            <person name="Albersmeier A."/>
            <person name="Winkler A."/>
            <person name="Tauch A."/>
        </authorList>
    </citation>
    <scope>NUCLEOTIDE SEQUENCE [LARGE SCALE GENOMIC DNA]</scope>
    <source>
        <strain evidence="5 6">DSM 45586</strain>
    </source>
</reference>
<gene>
    <name evidence="5" type="ORF">CEPID_01705</name>
</gene>
<dbReference type="CDD" id="cd00090">
    <property type="entry name" value="HTH_ARSR"/>
    <property type="match status" value="1"/>
</dbReference>
<dbReference type="InterPro" id="IPR036388">
    <property type="entry name" value="WH-like_DNA-bd_sf"/>
</dbReference>